<dbReference type="FunFam" id="3.20.20.210:FF:000003">
    <property type="entry name" value="5-methyltetrahydropteroyltriglutamate--homocysteine methyltransferase"/>
    <property type="match status" value="1"/>
</dbReference>
<keyword evidence="5 11" id="KW-0028">Amino-acid biosynthesis</keyword>
<comment type="catalytic activity">
    <reaction evidence="11">
        <text>5-methyltetrahydropteroyltri-L-glutamate + L-homocysteine = tetrahydropteroyltri-L-glutamate + L-methionine</text>
        <dbReference type="Rhea" id="RHEA:21196"/>
        <dbReference type="ChEBI" id="CHEBI:57844"/>
        <dbReference type="ChEBI" id="CHEBI:58140"/>
        <dbReference type="ChEBI" id="CHEBI:58199"/>
        <dbReference type="ChEBI" id="CHEBI:58207"/>
        <dbReference type="EC" id="2.1.1.14"/>
    </reaction>
</comment>
<feature type="binding site" evidence="11">
    <location>
        <position position="605"/>
    </location>
    <ligand>
        <name>5-methyltetrahydropteroyltri-L-glutamate</name>
        <dbReference type="ChEBI" id="CHEBI:58207"/>
    </ligand>
</feature>
<dbReference type="SUPFAM" id="SSF51726">
    <property type="entry name" value="UROD/MetE-like"/>
    <property type="match status" value="2"/>
</dbReference>
<dbReference type="FunFam" id="3.20.20.210:FF:000002">
    <property type="entry name" value="5-methyltetrahydropteroyltriglutamate--homocysteine methyltransferase"/>
    <property type="match status" value="1"/>
</dbReference>
<proteinExistence type="inferred from homology"/>
<evidence type="ECO:0000256" key="14">
    <source>
        <dbReference type="PIRSR" id="PIRSR000382-3"/>
    </source>
</evidence>
<feature type="binding site" evidence="11 12">
    <location>
        <begin position="515"/>
        <end position="516"/>
    </location>
    <ligand>
        <name>5-methyltetrahydropteroyltri-L-glutamate</name>
        <dbReference type="ChEBI" id="CHEBI:58207"/>
    </ligand>
</feature>
<evidence type="ECO:0000256" key="12">
    <source>
        <dbReference type="PIRSR" id="PIRSR000382-1"/>
    </source>
</evidence>
<feature type="binding site" evidence="11 12">
    <location>
        <begin position="431"/>
        <end position="433"/>
    </location>
    <ligand>
        <name>L-methionine</name>
        <dbReference type="ChEBI" id="CHEBI:57844"/>
    </ligand>
</feature>
<name>A0AAE2WBT2_9GAMM</name>
<dbReference type="InterPro" id="IPR013215">
    <property type="entry name" value="Cbl-indep_Met_Synth_N"/>
</dbReference>
<feature type="binding site" evidence="11">
    <location>
        <position position="643"/>
    </location>
    <ligand>
        <name>Zn(2+)</name>
        <dbReference type="ChEBI" id="CHEBI:29105"/>
        <note>catalytic</note>
    </ligand>
</feature>
<evidence type="ECO:0000256" key="10">
    <source>
        <dbReference type="ARBA" id="ARBA00023167"/>
    </source>
</evidence>
<feature type="binding site" evidence="11 12">
    <location>
        <position position="484"/>
    </location>
    <ligand>
        <name>L-methionine</name>
        <dbReference type="ChEBI" id="CHEBI:57844"/>
    </ligand>
</feature>
<dbReference type="HAMAP" id="MF_00172">
    <property type="entry name" value="Meth_synth"/>
    <property type="match status" value="1"/>
</dbReference>
<evidence type="ECO:0000256" key="13">
    <source>
        <dbReference type="PIRSR" id="PIRSR000382-2"/>
    </source>
</evidence>
<evidence type="ECO:0000256" key="3">
    <source>
        <dbReference type="ARBA" id="ARBA00009553"/>
    </source>
</evidence>
<feature type="binding site" evidence="11">
    <location>
        <position position="641"/>
    </location>
    <ligand>
        <name>Zn(2+)</name>
        <dbReference type="ChEBI" id="CHEBI:29105"/>
        <note>catalytic</note>
    </ligand>
</feature>
<feature type="binding site" evidence="13">
    <location>
        <position position="665"/>
    </location>
    <ligand>
        <name>Zn(2+)</name>
        <dbReference type="ChEBI" id="CHEBI:29105"/>
        <label>1</label>
        <note>catalytic</note>
    </ligand>
</feature>
<dbReference type="GO" id="GO:0008270">
    <property type="term" value="F:zinc ion binding"/>
    <property type="evidence" value="ECO:0007669"/>
    <property type="project" value="InterPro"/>
</dbReference>
<gene>
    <name evidence="11 17" type="primary">metE</name>
    <name evidence="17" type="ORF">H4F45_02025</name>
</gene>
<keyword evidence="9 11" id="KW-0862">Zinc</keyword>
<comment type="caution">
    <text evidence="17">The sequence shown here is derived from an EMBL/GenBank/DDBJ whole genome shotgun (WGS) entry which is preliminary data.</text>
</comment>
<comment type="cofactor">
    <cofactor evidence="13">
        <name>Zn(2+)</name>
        <dbReference type="ChEBI" id="CHEBI:29105"/>
    </cofactor>
    <text evidence="13">Binds 2 Zn(2+) ions per subunit.</text>
</comment>
<feature type="binding site" evidence="13">
    <location>
        <position position="726"/>
    </location>
    <ligand>
        <name>Zn(2+)</name>
        <dbReference type="ChEBI" id="CHEBI:29105"/>
        <label>1</label>
        <note>catalytic</note>
    </ligand>
</feature>
<dbReference type="CDD" id="cd03311">
    <property type="entry name" value="CIMS_C_terminal_like"/>
    <property type="match status" value="1"/>
</dbReference>
<organism evidence="17 18">
    <name type="scientific">Pectobacterium brasiliense</name>
    <dbReference type="NCBI Taxonomy" id="180957"/>
    <lineage>
        <taxon>Bacteria</taxon>
        <taxon>Pseudomonadati</taxon>
        <taxon>Pseudomonadota</taxon>
        <taxon>Gammaproteobacteria</taxon>
        <taxon>Enterobacterales</taxon>
        <taxon>Pectobacteriaceae</taxon>
        <taxon>Pectobacterium</taxon>
    </lineage>
</organism>
<feature type="binding site" evidence="13">
    <location>
        <position position="643"/>
    </location>
    <ligand>
        <name>Zn(2+)</name>
        <dbReference type="ChEBI" id="CHEBI:29105"/>
        <label>1</label>
        <note>catalytic</note>
    </ligand>
</feature>
<evidence type="ECO:0000256" key="5">
    <source>
        <dbReference type="ARBA" id="ARBA00022605"/>
    </source>
</evidence>
<protein>
    <recommendedName>
        <fullName evidence="11">5-methyltetrahydropteroyltriglutamate--homocysteine methyltransferase</fullName>
        <ecNumber evidence="11">2.1.1.14</ecNumber>
    </recommendedName>
    <alternativeName>
        <fullName evidence="11">Cobalamin-independent methionine synthase</fullName>
    </alternativeName>
    <alternativeName>
        <fullName evidence="11">Methionine synthase, vitamin-B12 independent isozyme</fullName>
    </alternativeName>
</protein>
<comment type="function">
    <text evidence="1 11">Catalyzes the transfer of a methyl group from 5-methyltetrahydrofolate to homocysteine resulting in methionine formation.</text>
</comment>
<keyword evidence="7 11" id="KW-0479">Metal-binding</keyword>
<comment type="cofactor">
    <cofactor evidence="11">
        <name>Zn(2+)</name>
        <dbReference type="ChEBI" id="CHEBI:29105"/>
    </cofactor>
    <text evidence="11">Binds 1 zinc ion per subunit.</text>
</comment>
<dbReference type="GO" id="GO:0071265">
    <property type="term" value="P:L-methionine biosynthetic process"/>
    <property type="evidence" value="ECO:0007669"/>
    <property type="project" value="UniProtKB-ARBA"/>
</dbReference>
<dbReference type="InterPro" id="IPR006276">
    <property type="entry name" value="Cobalamin-indep_Met_synthase"/>
</dbReference>
<evidence type="ECO:0000256" key="6">
    <source>
        <dbReference type="ARBA" id="ARBA00022679"/>
    </source>
</evidence>
<dbReference type="Pfam" id="PF01717">
    <property type="entry name" value="Meth_synt_2"/>
    <property type="match status" value="1"/>
</dbReference>
<dbReference type="CDD" id="cd03312">
    <property type="entry name" value="CIMS_N_terminal_like"/>
    <property type="match status" value="1"/>
</dbReference>
<dbReference type="RefSeq" id="WP_205558909.1">
    <property type="nucleotide sequence ID" value="NZ_JACGEP010000005.1"/>
</dbReference>
<reference evidence="17" key="1">
    <citation type="submission" date="2020-07" db="EMBL/GenBank/DDBJ databases">
        <title>A pangenomic view of the genus Pectobacterium provides insights into genome organization, phylogeny, and virulence.</title>
        <authorList>
            <person name="Jonkheer E."/>
            <person name="Brankovics B."/>
            <person name="Houwers I."/>
            <person name="Van Der Wolf J."/>
            <person name="Bonants P."/>
            <person name="Vreeburg R."/>
            <person name="Bollema R."/>
            <person name="De Haan J."/>
            <person name="Berke L."/>
            <person name="De Ridder D."/>
            <person name="Smit S."/>
            <person name="Van Der Lee T.A.J."/>
        </authorList>
    </citation>
    <scope>NUCLEOTIDE SEQUENCE</scope>
    <source>
        <strain evidence="17">NAK:433</strain>
    </source>
</reference>
<feature type="active site" description="Proton donor" evidence="11 14">
    <location>
        <position position="694"/>
    </location>
</feature>
<feature type="binding site" evidence="12">
    <location>
        <position position="20"/>
    </location>
    <ligand>
        <name>5-methyltetrahydropteroyltri-L-glutamate</name>
        <dbReference type="ChEBI" id="CHEBI:58207"/>
    </ligand>
</feature>
<evidence type="ECO:0000256" key="1">
    <source>
        <dbReference type="ARBA" id="ARBA00002777"/>
    </source>
</evidence>
<evidence type="ECO:0000313" key="18">
    <source>
        <dbReference type="Proteomes" id="UP000768524"/>
    </source>
</evidence>
<dbReference type="PIRSF" id="PIRSF000382">
    <property type="entry name" value="MeTrfase_B12_ind"/>
    <property type="match status" value="1"/>
</dbReference>
<evidence type="ECO:0000256" key="9">
    <source>
        <dbReference type="ARBA" id="ARBA00022833"/>
    </source>
</evidence>
<sequence length="754" mass="84519">MAIVNHTLGFPRVGLRRELKKAQESYWAGNATQEELLTVGRELRARHWQQQKDAGVDLLPVGDFAWYDHVLTTSLLLGNVPARHQNKDGSVDLDTLFRIGRGRAPTGQPAAAAEMTKWFNTNYHYMVPEFTKGQQFKLAWTQLLDEVDEALALGHNVKPVLLGPVTYLWLGKVKGEQFDRLSLLKDILPVYQQVLAELAKRGIEWVQIDEPALVLELPQAWLAAFKPAYDALQGQVKLLLTTYFDSVSQNLETIKTLPVQGLHVDLVHGKDDAATLSAQLPANWVLSLGVINGRNVWRADLSSWFERLQPLVGTRDLWLGSSCSLLHSPIDLSVEVRLDDEVKSWFAFAIQKCAELSLLSQALNSGNGQALDAYSAPIRARRTSTRVNNAAVAQRLAAITAQDSQRQNVYSVRADAQRERFNLPAWPTTTIGSFPQTTEIRGLRLDFKQGRLDGNNYRTSISEHIKQAVAEQERLGLDVLVHGEAERNDMVEYFGEHLDGFVFTQNGWVQSYGSRCVKPPVIIGDVSRPEAITVEWAKYAQSLTDKPMKGMLTGPVTILCWSFPREDVTRETIAKQIALALRDEVADLEAAGIGIIQIDEPALREGLPLHRSDWDAYLAWAVDAFRLNAAVAKDDTQIHTHMCYCEFNDIMDSIAALDADVITIETSRSDMELLESFEEFEYPNEIGPGVYDIHSPNVPSVEWMEALLKKAAQRIPAERLWVNPDCGLKTRGWPETRQALANMVQAAQRLRETQ</sequence>
<feature type="binding site" evidence="11">
    <location>
        <position position="726"/>
    </location>
    <ligand>
        <name>Zn(2+)</name>
        <dbReference type="ChEBI" id="CHEBI:29105"/>
        <note>catalytic</note>
    </ligand>
</feature>
<keyword evidence="10 11" id="KW-0486">Methionine biosynthesis</keyword>
<dbReference type="AlphaFoldDB" id="A0AAE2WBT2"/>
<keyword evidence="6 11" id="KW-0808">Transferase</keyword>
<feature type="binding site" evidence="12">
    <location>
        <position position="122"/>
    </location>
    <ligand>
        <name>5-methyltetrahydropteroyltri-L-glutamate</name>
        <dbReference type="ChEBI" id="CHEBI:58207"/>
    </ligand>
</feature>
<dbReference type="Pfam" id="PF08267">
    <property type="entry name" value="Meth_synt_1"/>
    <property type="match status" value="1"/>
</dbReference>
<dbReference type="InterPro" id="IPR002629">
    <property type="entry name" value="Met_Synth_C/arc"/>
</dbReference>
<feature type="binding site" evidence="11 12">
    <location>
        <position position="599"/>
    </location>
    <ligand>
        <name>L-homocysteine</name>
        <dbReference type="ChEBI" id="CHEBI:58199"/>
    </ligand>
</feature>
<evidence type="ECO:0000259" key="15">
    <source>
        <dbReference type="Pfam" id="PF01717"/>
    </source>
</evidence>
<evidence type="ECO:0000256" key="7">
    <source>
        <dbReference type="ARBA" id="ARBA00022723"/>
    </source>
</evidence>
<dbReference type="GO" id="GO:0032259">
    <property type="term" value="P:methylation"/>
    <property type="evidence" value="ECO:0007669"/>
    <property type="project" value="UniProtKB-KW"/>
</dbReference>
<dbReference type="EMBL" id="JACGEP010000005">
    <property type="protein sequence ID" value="MBN3050283.1"/>
    <property type="molecule type" value="Genomic_DNA"/>
</dbReference>
<feature type="binding site" evidence="11">
    <location>
        <position position="665"/>
    </location>
    <ligand>
        <name>Zn(2+)</name>
        <dbReference type="ChEBI" id="CHEBI:29105"/>
        <note>catalytic</note>
    </ligand>
</feature>
<dbReference type="InterPro" id="IPR038071">
    <property type="entry name" value="UROD/MetE-like_sf"/>
</dbReference>
<feature type="binding site" evidence="11">
    <location>
        <position position="484"/>
    </location>
    <ligand>
        <name>L-homocysteine</name>
        <dbReference type="ChEBI" id="CHEBI:58199"/>
    </ligand>
</feature>
<dbReference type="PANTHER" id="PTHR30519">
    <property type="entry name" value="5-METHYLTETRAHYDROPTEROYLTRIGLUTAMATE--HOMOCYSTEINE METHYLTRANSFERASE"/>
    <property type="match status" value="1"/>
</dbReference>
<evidence type="ECO:0000259" key="16">
    <source>
        <dbReference type="Pfam" id="PF08267"/>
    </source>
</evidence>
<evidence type="ECO:0000313" key="17">
    <source>
        <dbReference type="EMBL" id="MBN3050283.1"/>
    </source>
</evidence>
<evidence type="ECO:0000256" key="11">
    <source>
        <dbReference type="HAMAP-Rule" id="MF_00172"/>
    </source>
</evidence>
<dbReference type="Gene3D" id="3.20.20.210">
    <property type="match status" value="2"/>
</dbReference>
<feature type="binding site" evidence="11 12">
    <location>
        <begin position="431"/>
        <end position="433"/>
    </location>
    <ligand>
        <name>L-homocysteine</name>
        <dbReference type="ChEBI" id="CHEBI:58199"/>
    </ligand>
</feature>
<accession>A0AAE2WBT2</accession>
<feature type="domain" description="Cobalamin-independent methionine synthase MetE N-terminal" evidence="16">
    <location>
        <begin position="5"/>
        <end position="312"/>
    </location>
</feature>
<keyword evidence="4 11" id="KW-0489">Methyltransferase</keyword>
<comment type="pathway">
    <text evidence="2 11">Amino-acid biosynthesis; L-methionine biosynthesis via de novo pathway; L-methionine from L-homocysteine (MetE route): step 1/1.</text>
</comment>
<feature type="binding site" evidence="11 12">
    <location>
        <position position="561"/>
    </location>
    <ligand>
        <name>5-methyltetrahydropteroyltri-L-glutamate</name>
        <dbReference type="ChEBI" id="CHEBI:58207"/>
    </ligand>
</feature>
<feature type="binding site" evidence="13">
    <location>
        <position position="641"/>
    </location>
    <ligand>
        <name>Zn(2+)</name>
        <dbReference type="ChEBI" id="CHEBI:29105"/>
        <label>1</label>
        <note>catalytic</note>
    </ligand>
</feature>
<dbReference type="NCBIfam" id="TIGR01371">
    <property type="entry name" value="met_syn_B12ind"/>
    <property type="match status" value="1"/>
</dbReference>
<feature type="binding site" evidence="11 12">
    <location>
        <position position="599"/>
    </location>
    <ligand>
        <name>L-methionine</name>
        <dbReference type="ChEBI" id="CHEBI:57844"/>
    </ligand>
</feature>
<feature type="binding site" evidence="11">
    <location>
        <position position="117"/>
    </location>
    <ligand>
        <name>5-methyltetrahydropteroyltri-L-glutamate</name>
        <dbReference type="ChEBI" id="CHEBI:58207"/>
    </ligand>
</feature>
<feature type="binding site" evidence="11">
    <location>
        <begin position="17"/>
        <end position="20"/>
    </location>
    <ligand>
        <name>5-methyltetrahydropteroyltri-L-glutamate</name>
        <dbReference type="ChEBI" id="CHEBI:58207"/>
    </ligand>
</feature>
<feature type="domain" description="Cobalamin-independent methionine synthase MetE C-terminal/archaeal" evidence="15">
    <location>
        <begin position="426"/>
        <end position="748"/>
    </location>
</feature>
<dbReference type="Proteomes" id="UP000768524">
    <property type="component" value="Unassembled WGS sequence"/>
</dbReference>
<dbReference type="GO" id="GO:0003871">
    <property type="term" value="F:5-methyltetrahydropteroyltriglutamate-homocysteine S-methyltransferase activity"/>
    <property type="evidence" value="ECO:0007669"/>
    <property type="project" value="UniProtKB-UniRule"/>
</dbReference>
<dbReference type="NCBIfam" id="NF003556">
    <property type="entry name" value="PRK05222.1"/>
    <property type="match status" value="1"/>
</dbReference>
<keyword evidence="8 11" id="KW-0677">Repeat</keyword>
<evidence type="ECO:0000256" key="4">
    <source>
        <dbReference type="ARBA" id="ARBA00022603"/>
    </source>
</evidence>
<evidence type="ECO:0000256" key="8">
    <source>
        <dbReference type="ARBA" id="ARBA00022737"/>
    </source>
</evidence>
<evidence type="ECO:0000256" key="2">
    <source>
        <dbReference type="ARBA" id="ARBA00004681"/>
    </source>
</evidence>
<dbReference type="EC" id="2.1.1.14" evidence="11"/>
<comment type="similarity">
    <text evidence="3 11">Belongs to the vitamin-B12 independent methionine synthase family.</text>
</comment>